<dbReference type="OrthoDB" id="5241882at2"/>
<dbReference type="KEGG" id="pmad:BAY61_08690"/>
<dbReference type="EMBL" id="FMZE01000001">
    <property type="protein sequence ID" value="SDC02126.1"/>
    <property type="molecule type" value="Genomic_DNA"/>
</dbReference>
<keyword evidence="4 10" id="KW-0808">Transferase</keyword>
<dbReference type="PANTHER" id="PTHR33908">
    <property type="entry name" value="MANNOSYLTRANSFERASE YKCB-RELATED"/>
    <property type="match status" value="1"/>
</dbReference>
<protein>
    <submittedName>
        <fullName evidence="10">4-amino-4-deoxy-L-arabinose transferase</fullName>
    </submittedName>
</protein>
<evidence type="ECO:0000313" key="10">
    <source>
        <dbReference type="EMBL" id="SDC02126.1"/>
    </source>
</evidence>
<keyword evidence="5" id="KW-0812">Transmembrane</keyword>
<evidence type="ECO:0000313" key="11">
    <source>
        <dbReference type="Proteomes" id="UP000199494"/>
    </source>
</evidence>
<feature type="domain" description="Putative mannosyltransferase YkcA/B-like C-terminal" evidence="9">
    <location>
        <begin position="521"/>
        <end position="603"/>
    </location>
</feature>
<evidence type="ECO:0000256" key="7">
    <source>
        <dbReference type="ARBA" id="ARBA00023136"/>
    </source>
</evidence>
<dbReference type="AlphaFoldDB" id="A0A222VMR9"/>
<evidence type="ECO:0000256" key="2">
    <source>
        <dbReference type="ARBA" id="ARBA00022475"/>
    </source>
</evidence>
<keyword evidence="7" id="KW-0472">Membrane</keyword>
<evidence type="ECO:0000259" key="8">
    <source>
        <dbReference type="Pfam" id="PF13231"/>
    </source>
</evidence>
<dbReference type="GO" id="GO:0009103">
    <property type="term" value="P:lipopolysaccharide biosynthetic process"/>
    <property type="evidence" value="ECO:0007669"/>
    <property type="project" value="UniProtKB-ARBA"/>
</dbReference>
<sequence>MTTVLTAPAQDKPPARRGSRRHRRERQALAALLLATGLLYLWNLTASGFGNEYYAAAVQAGTQSWKAWLFGSLDAGNVVTVDKPPASLWVTTAFARLFGFSSFTVLAPQALMGVGAVWLLNATVRRSAGPVPALLAAAAFALTPVAALMFRYNNPDALLVLLLIAGAYCVVRATENASPRWLALAGAAIGFAFLTKMLQAFLVLPAFVLVYLVAAPATLGKRLAHLLGAAAAVAVSAGWFIALVDLWPQDARPYIGGSTDNSMLELAIGYNGAGRLIGGSGFIGGAPGGGTGGGGSFGGDAGLTRLFGAGFGPEISWLLPAALIGLCAGLWFTRRAGASDGARTALLLWGGWIVVTGAVFSFMGGIVHPYYGVALAPALAAVTAISGHALWRGRHNRPARLALAAMVAATGVWAFVLLPNLETAKNDAPGFVSLLRWTLLVLTVLVASALAAGAHGFRRFTTVLAASAVLVTGLGSGAYALATAAAPHGGSIPSSGPENTARSRPDGESPSDGAVTALLSTTNTTWAAATQGAQAASRLAIGSGKAVLGIGGWSGNDPAPTLAEFQRYVAEGRIGYYLASAGQTGGTRGPTGSSEIATWVAAHFTPTHVGGQTVYDLRP</sequence>
<proteinExistence type="predicted"/>
<dbReference type="GO" id="GO:0005886">
    <property type="term" value="C:plasma membrane"/>
    <property type="evidence" value="ECO:0007669"/>
    <property type="project" value="UniProtKB-SubCell"/>
</dbReference>
<dbReference type="Proteomes" id="UP000199494">
    <property type="component" value="Unassembled WGS sequence"/>
</dbReference>
<name>A0A222VMR9_9PSEU</name>
<evidence type="ECO:0000256" key="5">
    <source>
        <dbReference type="ARBA" id="ARBA00022692"/>
    </source>
</evidence>
<dbReference type="STRING" id="530584.SAMN05421630_10196"/>
<keyword evidence="6" id="KW-1133">Transmembrane helix</keyword>
<dbReference type="InterPro" id="IPR038731">
    <property type="entry name" value="RgtA/B/C-like"/>
</dbReference>
<dbReference type="InterPro" id="IPR056785">
    <property type="entry name" value="YkcA/B-like_C"/>
</dbReference>
<dbReference type="Pfam" id="PF24878">
    <property type="entry name" value="YkcB_C"/>
    <property type="match status" value="1"/>
</dbReference>
<accession>A0A222VMR9</accession>
<keyword evidence="11" id="KW-1185">Reference proteome</keyword>
<evidence type="ECO:0000256" key="4">
    <source>
        <dbReference type="ARBA" id="ARBA00022679"/>
    </source>
</evidence>
<reference evidence="10 11" key="1">
    <citation type="submission" date="2016-10" db="EMBL/GenBank/DDBJ databases">
        <authorList>
            <person name="de Groot N.N."/>
        </authorList>
    </citation>
    <scope>NUCLEOTIDE SEQUENCE [LARGE SCALE GENOMIC DNA]</scope>
    <source>
        <strain evidence="10 11">CGMCC 4.5506</strain>
    </source>
</reference>
<dbReference type="InterPro" id="IPR050297">
    <property type="entry name" value="LipidA_mod_glycosyltrf_83"/>
</dbReference>
<dbReference type="RefSeq" id="WP_091794833.1">
    <property type="nucleotide sequence ID" value="NZ_CP016353.1"/>
</dbReference>
<keyword evidence="3" id="KW-0328">Glycosyltransferase</keyword>
<dbReference type="GO" id="GO:0016763">
    <property type="term" value="F:pentosyltransferase activity"/>
    <property type="evidence" value="ECO:0007669"/>
    <property type="project" value="TreeGrafter"/>
</dbReference>
<dbReference type="GO" id="GO:0010041">
    <property type="term" value="P:response to iron(III) ion"/>
    <property type="evidence" value="ECO:0007669"/>
    <property type="project" value="TreeGrafter"/>
</dbReference>
<gene>
    <name evidence="10" type="ORF">SAMN05421630_10196</name>
</gene>
<comment type="subcellular location">
    <subcellularLocation>
        <location evidence="1">Cell membrane</location>
        <topology evidence="1">Multi-pass membrane protein</topology>
    </subcellularLocation>
</comment>
<dbReference type="PANTHER" id="PTHR33908:SF3">
    <property type="entry name" value="UNDECAPRENYL PHOSPHATE-ALPHA-4-AMINO-4-DEOXY-L-ARABINOSE ARABINOSYL TRANSFERASE"/>
    <property type="match status" value="1"/>
</dbReference>
<organism evidence="10 11">
    <name type="scientific">Prauserella marina</name>
    <dbReference type="NCBI Taxonomy" id="530584"/>
    <lineage>
        <taxon>Bacteria</taxon>
        <taxon>Bacillati</taxon>
        <taxon>Actinomycetota</taxon>
        <taxon>Actinomycetes</taxon>
        <taxon>Pseudonocardiales</taxon>
        <taxon>Pseudonocardiaceae</taxon>
        <taxon>Prauserella</taxon>
    </lineage>
</organism>
<evidence type="ECO:0000256" key="3">
    <source>
        <dbReference type="ARBA" id="ARBA00022676"/>
    </source>
</evidence>
<evidence type="ECO:0000256" key="1">
    <source>
        <dbReference type="ARBA" id="ARBA00004651"/>
    </source>
</evidence>
<evidence type="ECO:0000259" key="9">
    <source>
        <dbReference type="Pfam" id="PF24878"/>
    </source>
</evidence>
<evidence type="ECO:0000256" key="6">
    <source>
        <dbReference type="ARBA" id="ARBA00022989"/>
    </source>
</evidence>
<feature type="domain" description="Glycosyltransferase RgtA/B/C/D-like" evidence="8">
    <location>
        <begin position="82"/>
        <end position="236"/>
    </location>
</feature>
<dbReference type="Pfam" id="PF13231">
    <property type="entry name" value="PMT_2"/>
    <property type="match status" value="1"/>
</dbReference>
<keyword evidence="2" id="KW-1003">Cell membrane</keyword>